<dbReference type="Gene3D" id="3.40.140.80">
    <property type="match status" value="1"/>
</dbReference>
<accession>A0A0F9J5E1</accession>
<dbReference type="AlphaFoldDB" id="A0A0F9J5E1"/>
<dbReference type="PANTHER" id="PTHR39962:SF1">
    <property type="entry name" value="LPXI FAMILY PROTEIN"/>
    <property type="match status" value="1"/>
</dbReference>
<dbReference type="InterPro" id="IPR010415">
    <property type="entry name" value="LpxI_C"/>
</dbReference>
<dbReference type="Gene3D" id="3.40.50.20">
    <property type="match status" value="1"/>
</dbReference>
<dbReference type="Pfam" id="PF06230">
    <property type="entry name" value="LpxI_C"/>
    <property type="match status" value="1"/>
</dbReference>
<evidence type="ECO:0000259" key="2">
    <source>
        <dbReference type="Pfam" id="PF17930"/>
    </source>
</evidence>
<protein>
    <recommendedName>
        <fullName evidence="4">LpxI C-terminal domain-containing protein</fullName>
    </recommendedName>
</protein>
<reference evidence="3" key="1">
    <citation type="journal article" date="2015" name="Nature">
        <title>Complex archaea that bridge the gap between prokaryotes and eukaryotes.</title>
        <authorList>
            <person name="Spang A."/>
            <person name="Saw J.H."/>
            <person name="Jorgensen S.L."/>
            <person name="Zaremba-Niedzwiedzka K."/>
            <person name="Martijn J."/>
            <person name="Lind A.E."/>
            <person name="van Eijk R."/>
            <person name="Schleper C."/>
            <person name="Guy L."/>
            <person name="Ettema T.J."/>
        </authorList>
    </citation>
    <scope>NUCLEOTIDE SEQUENCE</scope>
</reference>
<dbReference type="InterPro" id="IPR053174">
    <property type="entry name" value="LpxI"/>
</dbReference>
<sequence>MKRLGLIAGNGRFPILFAQSAKAKGINIIAVAIEDEASPEIEKYVEKLYWVGIARIGKLIKTLKDEQIEKAVMAGGLTKSHIHSKLKLLKFRPDLRAINMWYKKLRSKHDHSILEAVAEELADDGIELISSIDYVRHLMAKKGCLTKKVPTEMEMADVEFGWKIAKDIARMEIGQCIIVKDKIVLAVEAIEGTNEAIKRGGKLGRGNVVVIKISKKGQDLRFDVPTIGLETINHLKKAGGSTLAIEAEKTLILDKDEAIELANKDNISIIAL</sequence>
<evidence type="ECO:0000313" key="3">
    <source>
        <dbReference type="EMBL" id="KKM27604.1"/>
    </source>
</evidence>
<comment type="caution">
    <text evidence="3">The sequence shown here is derived from an EMBL/GenBank/DDBJ whole genome shotgun (WGS) entry which is preliminary data.</text>
</comment>
<dbReference type="EMBL" id="LAZR01012289">
    <property type="protein sequence ID" value="KKM27604.1"/>
    <property type="molecule type" value="Genomic_DNA"/>
</dbReference>
<feature type="domain" description="LpxI N-terminal" evidence="2">
    <location>
        <begin position="3"/>
        <end position="137"/>
    </location>
</feature>
<proteinExistence type="predicted"/>
<dbReference type="InterPro" id="IPR041255">
    <property type="entry name" value="LpxI_N"/>
</dbReference>
<dbReference type="InterPro" id="IPR043167">
    <property type="entry name" value="LpxI_C_sf"/>
</dbReference>
<feature type="domain" description="LpxI C-terminal" evidence="1">
    <location>
        <begin position="141"/>
        <end position="270"/>
    </location>
</feature>
<evidence type="ECO:0000259" key="1">
    <source>
        <dbReference type="Pfam" id="PF06230"/>
    </source>
</evidence>
<dbReference type="Pfam" id="PF17930">
    <property type="entry name" value="LpxI_N"/>
    <property type="match status" value="1"/>
</dbReference>
<dbReference type="PANTHER" id="PTHR39962">
    <property type="entry name" value="BLL4848 PROTEIN"/>
    <property type="match status" value="1"/>
</dbReference>
<evidence type="ECO:0008006" key="4">
    <source>
        <dbReference type="Google" id="ProtNLM"/>
    </source>
</evidence>
<name>A0A0F9J5E1_9ZZZZ</name>
<organism evidence="3">
    <name type="scientific">marine sediment metagenome</name>
    <dbReference type="NCBI Taxonomy" id="412755"/>
    <lineage>
        <taxon>unclassified sequences</taxon>
        <taxon>metagenomes</taxon>
        <taxon>ecological metagenomes</taxon>
    </lineage>
</organism>
<gene>
    <name evidence="3" type="ORF">LCGC14_1573060</name>
</gene>